<accession>A0ABV1RBU9</accession>
<gene>
    <name evidence="12" type="ORF">ABS311_00645</name>
</gene>
<dbReference type="EMBL" id="JBELOE010000051">
    <property type="protein sequence ID" value="MER2490397.1"/>
    <property type="molecule type" value="Genomic_DNA"/>
</dbReference>
<comment type="caution">
    <text evidence="12">The sequence shown here is derived from an EMBL/GenBank/DDBJ whole genome shotgun (WGS) entry which is preliminary data.</text>
</comment>
<evidence type="ECO:0000256" key="5">
    <source>
        <dbReference type="ARBA" id="ARBA00022801"/>
    </source>
</evidence>
<keyword evidence="5 10" id="KW-0378">Hydrolase</keyword>
<evidence type="ECO:0000256" key="1">
    <source>
        <dbReference type="ARBA" id="ARBA00000681"/>
    </source>
</evidence>
<dbReference type="InterPro" id="IPR001000">
    <property type="entry name" value="GH10_dom"/>
</dbReference>
<evidence type="ECO:0000259" key="11">
    <source>
        <dbReference type="PROSITE" id="PS51760"/>
    </source>
</evidence>
<evidence type="ECO:0000256" key="2">
    <source>
        <dbReference type="ARBA" id="ARBA00007495"/>
    </source>
</evidence>
<dbReference type="PROSITE" id="PS00591">
    <property type="entry name" value="GH10_1"/>
    <property type="match status" value="1"/>
</dbReference>
<comment type="similarity">
    <text evidence="2 10">Belongs to the glycosyl hydrolase 10 (cellulase F) family.</text>
</comment>
<evidence type="ECO:0000256" key="3">
    <source>
        <dbReference type="ARBA" id="ARBA00022651"/>
    </source>
</evidence>
<feature type="active site" description="Nucleophile" evidence="9">
    <location>
        <position position="289"/>
    </location>
</feature>
<evidence type="ECO:0000313" key="13">
    <source>
        <dbReference type="Proteomes" id="UP001467690"/>
    </source>
</evidence>
<keyword evidence="3" id="KW-0858">Xylan degradation</keyword>
<evidence type="ECO:0000256" key="10">
    <source>
        <dbReference type="RuleBase" id="RU361174"/>
    </source>
</evidence>
<organism evidence="12 13">
    <name type="scientific">Catenovulum sediminis</name>
    <dbReference type="NCBI Taxonomy" id="1740262"/>
    <lineage>
        <taxon>Bacteria</taxon>
        <taxon>Pseudomonadati</taxon>
        <taxon>Pseudomonadota</taxon>
        <taxon>Gammaproteobacteria</taxon>
        <taxon>Alteromonadales</taxon>
        <taxon>Alteromonadaceae</taxon>
        <taxon>Catenovulum</taxon>
    </lineage>
</organism>
<keyword evidence="4" id="KW-0732">Signal</keyword>
<dbReference type="PROSITE" id="PS51257">
    <property type="entry name" value="PROKAR_LIPOPROTEIN"/>
    <property type="match status" value="1"/>
</dbReference>
<comment type="catalytic activity">
    <reaction evidence="1 10">
        <text>Endohydrolysis of (1-&gt;4)-beta-D-xylosidic linkages in xylans.</text>
        <dbReference type="EC" id="3.2.1.8"/>
    </reaction>
</comment>
<evidence type="ECO:0000313" key="12">
    <source>
        <dbReference type="EMBL" id="MER2490397.1"/>
    </source>
</evidence>
<dbReference type="SUPFAM" id="SSF51445">
    <property type="entry name" value="(Trans)glycosidases"/>
    <property type="match status" value="1"/>
</dbReference>
<keyword evidence="6 10" id="KW-0119">Carbohydrate metabolism</keyword>
<dbReference type="PROSITE" id="PS51760">
    <property type="entry name" value="GH10_2"/>
    <property type="match status" value="1"/>
</dbReference>
<proteinExistence type="inferred from homology"/>
<evidence type="ECO:0000256" key="6">
    <source>
        <dbReference type="ARBA" id="ARBA00023277"/>
    </source>
</evidence>
<dbReference type="PANTHER" id="PTHR31490">
    <property type="entry name" value="GLYCOSYL HYDROLASE"/>
    <property type="match status" value="1"/>
</dbReference>
<keyword evidence="8 10" id="KW-0624">Polysaccharide degradation</keyword>
<keyword evidence="13" id="KW-1185">Reference proteome</keyword>
<sequence>MNKILKALVTSCTLIGLVACGSGNTNIPEAHYSNDGLQLDEPLTEYSQVTVTSLKEGADLPIGVAVPAGGASNSIFVSEERKNIVLQHFSQVSAENIMKMDALHPSQGNFNFDAADELVNFAANNGLSVHGHVLVWHSQTAGWMESFSGSKVEWIDMMENHVTQIATHFSGRLHSWDVVNEAFLENGEYRDDGSIWYQNIGAEFIERAFTTARSADANAELYYNDYNLSSSEPKIDAVVAMVKDFQARNIPIDGVGFQMHIGADSPSADTIKAHFQKVVDLGIKVKITELDIRMNATNNDDALTPDIAERQKERYYEVVSAYLETVPAAQRGGITIWGITDADSWIINLYDQPDWPLLFNSELEAKPALQGVADAIADNQ</sequence>
<evidence type="ECO:0000256" key="7">
    <source>
        <dbReference type="ARBA" id="ARBA00023295"/>
    </source>
</evidence>
<dbReference type="InterPro" id="IPR044846">
    <property type="entry name" value="GH10"/>
</dbReference>
<evidence type="ECO:0000256" key="8">
    <source>
        <dbReference type="ARBA" id="ARBA00023326"/>
    </source>
</evidence>
<dbReference type="InterPro" id="IPR031158">
    <property type="entry name" value="GH10_AS"/>
</dbReference>
<feature type="domain" description="GH10" evidence="11">
    <location>
        <begin position="71"/>
        <end position="375"/>
    </location>
</feature>
<dbReference type="PANTHER" id="PTHR31490:SF88">
    <property type="entry name" value="BETA-XYLANASE"/>
    <property type="match status" value="1"/>
</dbReference>
<dbReference type="Pfam" id="PF00331">
    <property type="entry name" value="Glyco_hydro_10"/>
    <property type="match status" value="1"/>
</dbReference>
<dbReference type="Proteomes" id="UP001467690">
    <property type="component" value="Unassembled WGS sequence"/>
</dbReference>
<dbReference type="Gene3D" id="3.20.20.80">
    <property type="entry name" value="Glycosidases"/>
    <property type="match status" value="1"/>
</dbReference>
<evidence type="ECO:0000256" key="4">
    <source>
        <dbReference type="ARBA" id="ARBA00022729"/>
    </source>
</evidence>
<dbReference type="InterPro" id="IPR017853">
    <property type="entry name" value="GH"/>
</dbReference>
<reference evidence="12 13" key="1">
    <citation type="submission" date="2024-06" db="EMBL/GenBank/DDBJ databases">
        <authorList>
            <person name="Chen R.Y."/>
        </authorList>
    </citation>
    <scope>NUCLEOTIDE SEQUENCE [LARGE SCALE GENOMIC DNA]</scope>
    <source>
        <strain evidence="12 13">D2</strain>
    </source>
</reference>
<protein>
    <recommendedName>
        <fullName evidence="10">Beta-xylanase</fullName>
        <ecNumber evidence="10">3.2.1.8</ecNumber>
    </recommendedName>
</protein>
<dbReference type="PRINTS" id="PR00134">
    <property type="entry name" value="GLHYDRLASE10"/>
</dbReference>
<dbReference type="SMART" id="SM00633">
    <property type="entry name" value="Glyco_10"/>
    <property type="match status" value="1"/>
</dbReference>
<dbReference type="RefSeq" id="WP_350400220.1">
    <property type="nucleotide sequence ID" value="NZ_JBELOE010000051.1"/>
</dbReference>
<keyword evidence="7 10" id="KW-0326">Glycosidase</keyword>
<evidence type="ECO:0000256" key="9">
    <source>
        <dbReference type="PROSITE-ProRule" id="PRU10061"/>
    </source>
</evidence>
<dbReference type="EC" id="3.2.1.8" evidence="10"/>
<name>A0ABV1RBU9_9ALTE</name>